<feature type="repeat" description="ANK" evidence="3">
    <location>
        <begin position="29"/>
        <end position="61"/>
    </location>
</feature>
<reference evidence="5" key="1">
    <citation type="submission" date="2022-11" db="UniProtKB">
        <authorList>
            <consortium name="WormBaseParasite"/>
        </authorList>
    </citation>
    <scope>IDENTIFICATION</scope>
</reference>
<dbReference type="Proteomes" id="UP000887564">
    <property type="component" value="Unplaced"/>
</dbReference>
<dbReference type="Pfam" id="PF12796">
    <property type="entry name" value="Ank_2"/>
    <property type="match status" value="1"/>
</dbReference>
<dbReference type="PANTHER" id="PTHR24198:SF165">
    <property type="entry name" value="ANKYRIN REPEAT-CONTAINING PROTEIN-RELATED"/>
    <property type="match status" value="1"/>
</dbReference>
<dbReference type="AlphaFoldDB" id="A0A914R6I2"/>
<protein>
    <submittedName>
        <fullName evidence="5">Uncharacterized protein</fullName>
    </submittedName>
</protein>
<name>A0A914R6I2_PAREQ</name>
<evidence type="ECO:0000313" key="5">
    <source>
        <dbReference type="WBParaSite" id="PEQ_0000187301-mRNA-1"/>
    </source>
</evidence>
<dbReference type="SUPFAM" id="SSF48403">
    <property type="entry name" value="Ankyrin repeat"/>
    <property type="match status" value="1"/>
</dbReference>
<sequence>LHIASLAGQEVIVTILVENGANVNVQSLNGFTPLYMAAQENHESVVRYLLAHGANQALATEVSLIAC</sequence>
<evidence type="ECO:0000256" key="1">
    <source>
        <dbReference type="ARBA" id="ARBA00022737"/>
    </source>
</evidence>
<dbReference type="PROSITE" id="PS50088">
    <property type="entry name" value="ANK_REPEAT"/>
    <property type="match status" value="2"/>
</dbReference>
<evidence type="ECO:0000313" key="4">
    <source>
        <dbReference type="Proteomes" id="UP000887564"/>
    </source>
</evidence>
<proteinExistence type="predicted"/>
<organism evidence="4 5">
    <name type="scientific">Parascaris equorum</name>
    <name type="common">Equine roundworm</name>
    <dbReference type="NCBI Taxonomy" id="6256"/>
    <lineage>
        <taxon>Eukaryota</taxon>
        <taxon>Metazoa</taxon>
        <taxon>Ecdysozoa</taxon>
        <taxon>Nematoda</taxon>
        <taxon>Chromadorea</taxon>
        <taxon>Rhabditida</taxon>
        <taxon>Spirurina</taxon>
        <taxon>Ascaridomorpha</taxon>
        <taxon>Ascaridoidea</taxon>
        <taxon>Ascarididae</taxon>
        <taxon>Parascaris</taxon>
    </lineage>
</organism>
<dbReference type="WBParaSite" id="PEQ_0000187301-mRNA-1">
    <property type="protein sequence ID" value="PEQ_0000187301-mRNA-1"/>
    <property type="gene ID" value="PEQ_0000187301"/>
</dbReference>
<accession>A0A914R6I2</accession>
<dbReference type="Gene3D" id="1.25.40.20">
    <property type="entry name" value="Ankyrin repeat-containing domain"/>
    <property type="match status" value="1"/>
</dbReference>
<evidence type="ECO:0000256" key="3">
    <source>
        <dbReference type="PROSITE-ProRule" id="PRU00023"/>
    </source>
</evidence>
<dbReference type="InterPro" id="IPR002110">
    <property type="entry name" value="Ankyrin_rpt"/>
</dbReference>
<keyword evidence="2 3" id="KW-0040">ANK repeat</keyword>
<dbReference type="GO" id="GO:0005737">
    <property type="term" value="C:cytoplasm"/>
    <property type="evidence" value="ECO:0007669"/>
    <property type="project" value="TreeGrafter"/>
</dbReference>
<dbReference type="InterPro" id="IPR036770">
    <property type="entry name" value="Ankyrin_rpt-contain_sf"/>
</dbReference>
<dbReference type="SMART" id="SM00248">
    <property type="entry name" value="ANK"/>
    <property type="match status" value="2"/>
</dbReference>
<keyword evidence="1" id="KW-0677">Repeat</keyword>
<evidence type="ECO:0000256" key="2">
    <source>
        <dbReference type="ARBA" id="ARBA00023043"/>
    </source>
</evidence>
<dbReference type="PANTHER" id="PTHR24198">
    <property type="entry name" value="ANKYRIN REPEAT AND PROTEIN KINASE DOMAIN-CONTAINING PROTEIN"/>
    <property type="match status" value="1"/>
</dbReference>
<dbReference type="PROSITE" id="PS50297">
    <property type="entry name" value="ANK_REP_REGION"/>
    <property type="match status" value="2"/>
</dbReference>
<keyword evidence="4" id="KW-1185">Reference proteome</keyword>
<feature type="repeat" description="ANK" evidence="3">
    <location>
        <begin position="1"/>
        <end position="28"/>
    </location>
</feature>